<evidence type="ECO:0000256" key="6">
    <source>
        <dbReference type="RuleBase" id="RU362091"/>
    </source>
</evidence>
<feature type="transmembrane region" description="Helical" evidence="8">
    <location>
        <begin position="93"/>
        <end position="111"/>
    </location>
</feature>
<dbReference type="Pfam" id="PF00474">
    <property type="entry name" value="SSF"/>
    <property type="match status" value="1"/>
</dbReference>
<dbReference type="OrthoDB" id="6132759at2759"/>
<dbReference type="GO" id="GO:0015204">
    <property type="term" value="F:urea transmembrane transporter activity"/>
    <property type="evidence" value="ECO:0000318"/>
    <property type="project" value="GO_Central"/>
</dbReference>
<dbReference type="VEuPathDB" id="FungiDB:UMAG_06253"/>
<dbReference type="InterPro" id="IPR001734">
    <property type="entry name" value="Na/solute_symporter"/>
</dbReference>
<evidence type="ECO:0000256" key="8">
    <source>
        <dbReference type="SAM" id="Phobius"/>
    </source>
</evidence>
<dbReference type="PANTHER" id="PTHR46154">
    <property type="match status" value="1"/>
</dbReference>
<protein>
    <submittedName>
        <fullName evidence="9">Dur3 urea permease 2</fullName>
    </submittedName>
</protein>
<feature type="transmembrane region" description="Helical" evidence="8">
    <location>
        <begin position="430"/>
        <end position="450"/>
    </location>
</feature>
<feature type="transmembrane region" description="Helical" evidence="8">
    <location>
        <begin position="499"/>
        <end position="520"/>
    </location>
</feature>
<evidence type="ECO:0000256" key="2">
    <source>
        <dbReference type="ARBA" id="ARBA00006434"/>
    </source>
</evidence>
<dbReference type="CDD" id="cd11476">
    <property type="entry name" value="SLC5sbd_DUR3"/>
    <property type="match status" value="1"/>
</dbReference>
<feature type="transmembrane region" description="Helical" evidence="8">
    <location>
        <begin position="339"/>
        <end position="366"/>
    </location>
</feature>
<dbReference type="GeneID" id="23565902"/>
<feature type="transmembrane region" description="Helical" evidence="8">
    <location>
        <begin position="59"/>
        <end position="87"/>
    </location>
</feature>
<evidence type="ECO:0000256" key="7">
    <source>
        <dbReference type="SAM" id="MobiDB-lite"/>
    </source>
</evidence>
<dbReference type="RefSeq" id="XP_011392596.1">
    <property type="nucleotide sequence ID" value="XM_011394294.1"/>
</dbReference>
<dbReference type="NCBIfam" id="TIGR00813">
    <property type="entry name" value="sss"/>
    <property type="match status" value="1"/>
</dbReference>
<comment type="subcellular location">
    <subcellularLocation>
        <location evidence="1">Membrane</location>
        <topology evidence="1">Multi-pass membrane protein</topology>
    </subcellularLocation>
</comment>
<keyword evidence="3 8" id="KW-0812">Transmembrane</keyword>
<evidence type="ECO:0000256" key="4">
    <source>
        <dbReference type="ARBA" id="ARBA00022989"/>
    </source>
</evidence>
<evidence type="ECO:0000313" key="10">
    <source>
        <dbReference type="Proteomes" id="UP000000561"/>
    </source>
</evidence>
<dbReference type="Proteomes" id="UP000000561">
    <property type="component" value="Chromosome 22"/>
</dbReference>
<evidence type="ECO:0000256" key="3">
    <source>
        <dbReference type="ARBA" id="ARBA00022692"/>
    </source>
</evidence>
<accession>A0A0D1CFR7</accession>
<evidence type="ECO:0000256" key="5">
    <source>
        <dbReference type="ARBA" id="ARBA00023136"/>
    </source>
</evidence>
<keyword evidence="4 8" id="KW-1133">Transmembrane helix</keyword>
<dbReference type="STRING" id="237631.A0A0D1CFR7"/>
<feature type="transmembrane region" description="Helical" evidence="8">
    <location>
        <begin position="457"/>
        <end position="479"/>
    </location>
</feature>
<keyword evidence="10" id="KW-1185">Reference proteome</keyword>
<reference evidence="9 10" key="1">
    <citation type="journal article" date="2006" name="Nature">
        <title>Insights from the genome of the biotrophic fungal plant pathogen Ustilago maydis.</title>
        <authorList>
            <person name="Kamper J."/>
            <person name="Kahmann R."/>
            <person name="Bolker M."/>
            <person name="Ma L.J."/>
            <person name="Brefort T."/>
            <person name="Saville B.J."/>
            <person name="Banuett F."/>
            <person name="Kronstad J.W."/>
            <person name="Gold S.E."/>
            <person name="Muller O."/>
            <person name="Perlin M.H."/>
            <person name="Wosten H.A."/>
            <person name="de Vries R."/>
            <person name="Ruiz-Herrera J."/>
            <person name="Reynaga-Pena C.G."/>
            <person name="Snetselaar K."/>
            <person name="McCann M."/>
            <person name="Perez-Martin J."/>
            <person name="Feldbrugge M."/>
            <person name="Basse C.W."/>
            <person name="Steinberg G."/>
            <person name="Ibeas J.I."/>
            <person name="Holloman W."/>
            <person name="Guzman P."/>
            <person name="Farman M."/>
            <person name="Stajich J.E."/>
            <person name="Sentandreu R."/>
            <person name="Gonzalez-Prieto J.M."/>
            <person name="Kennell J.C."/>
            <person name="Molina L."/>
            <person name="Schirawski J."/>
            <person name="Mendoza-Mendoza A."/>
            <person name="Greilinger D."/>
            <person name="Munch K."/>
            <person name="Rossel N."/>
            <person name="Scherer M."/>
            <person name="Vranes M."/>
            <person name="Ladendorf O."/>
            <person name="Vincon V."/>
            <person name="Fuchs U."/>
            <person name="Sandrock B."/>
            <person name="Meng S."/>
            <person name="Ho E.C."/>
            <person name="Cahill M.J."/>
            <person name="Boyce K.J."/>
            <person name="Klose J."/>
            <person name="Klosterman S.J."/>
            <person name="Deelstra H.J."/>
            <person name="Ortiz-Castellanos L."/>
            <person name="Li W."/>
            <person name="Sanchez-Alonso P."/>
            <person name="Schreier P.H."/>
            <person name="Hauser-Hahn I."/>
            <person name="Vaupel M."/>
            <person name="Koopmann E."/>
            <person name="Friedrich G."/>
            <person name="Voss H."/>
            <person name="Schluter T."/>
            <person name="Margolis J."/>
            <person name="Platt D."/>
            <person name="Swimmer C."/>
            <person name="Gnirke A."/>
            <person name="Chen F."/>
            <person name="Vysotskaia V."/>
            <person name="Mannhaupt G."/>
            <person name="Guldener U."/>
            <person name="Munsterkotter M."/>
            <person name="Haase D."/>
            <person name="Oesterheld M."/>
            <person name="Mewes H.W."/>
            <person name="Mauceli E.W."/>
            <person name="DeCaprio D."/>
            <person name="Wade C.M."/>
            <person name="Butler J."/>
            <person name="Young S."/>
            <person name="Jaffe D.B."/>
            <person name="Calvo S."/>
            <person name="Nusbaum C."/>
            <person name="Galagan J."/>
            <person name="Birren B.W."/>
        </authorList>
    </citation>
    <scope>NUCLEOTIDE SEQUENCE [LARGE SCALE GENOMIC DNA]</scope>
    <source>
        <strain evidence="10">DSM 14603 / FGSC 9021 / UM521</strain>
    </source>
</reference>
<dbReference type="GO" id="GO:0005886">
    <property type="term" value="C:plasma membrane"/>
    <property type="evidence" value="ECO:0000318"/>
    <property type="project" value="GO_Central"/>
</dbReference>
<name>A0A0D1CFR7_MYCMD</name>
<proteinExistence type="inferred from homology"/>
<keyword evidence="5 8" id="KW-0472">Membrane</keyword>
<feature type="transmembrane region" description="Helical" evidence="8">
    <location>
        <begin position="14"/>
        <end position="38"/>
    </location>
</feature>
<evidence type="ECO:0000256" key="1">
    <source>
        <dbReference type="ARBA" id="ARBA00004141"/>
    </source>
</evidence>
<feature type="transmembrane region" description="Helical" evidence="8">
    <location>
        <begin position="298"/>
        <end position="318"/>
    </location>
</feature>
<dbReference type="PROSITE" id="PS50283">
    <property type="entry name" value="NA_SOLUT_SYMP_3"/>
    <property type="match status" value="1"/>
</dbReference>
<sequence>MAADSIPPPLSQGVGYGVVLGFGFAFAGVMFYITQLLWRFNGENNSHFETYATAGRKVGTGLTATAVFSSWAWSTALLSSSVVVFSFGVGGSYWFAAGCLVQISAFALLAIQSKLKTPHAHTVLEVVKVRYGTAAHWLYMFFCLANNLIAIANMLLGASATVSALTGMHIIASTFLLPVGVCLYTISGGLKATFLTDWMHSVALLIIVLFLTLKTITNDAVQSPGHLWELVKQHNVDNPIAGNYRGSALTMTSKSAVEFGVLHTLGNFGLVALDSSYWQKAYSADISAAVPGYVLGGVLYFGLPWCLGTVMGLAGWSLQTNPIWPAYGRELSSTELSDGLPLAYTALAVAGKGGAVAVVILIFMAVTSTTSAQLIAVSSIISSDVYHTYIRPNASDKQVIRVSRAACIGFAIFASAFSTMLYYIGISLTWTLYFLGLITCPAMVTLPLTVLWKKQTWWAATVSPVVGMVAGIATWLATASSYGGGVLNVTTTGELLPCLWGTIVAAFVPAILSPLITLAFPQPVDFAWERFNEIKLIQDDSSRSSSTDDLAQEKLATTHAQRVADAHASKSVPYSDAERRFMNKQSAVAGWTGLALFIAVWVLWPFIMYAAKYEFSRPFFVGWVVVAVIWAFAALLIFTFLPLWQGKRLIVTIVRGVLTGKDDNAHDTVATTASSTTPIEQREPGASFTSTSSSA</sequence>
<dbReference type="OMA" id="EYLMADQ"/>
<comment type="similarity">
    <text evidence="2 6">Belongs to the sodium:solute symporter (SSF) (TC 2.A.21) family.</text>
</comment>
<dbReference type="AlphaFoldDB" id="A0A0D1CFR7"/>
<dbReference type="InterPro" id="IPR038377">
    <property type="entry name" value="Na/Glc_symporter_sf"/>
</dbReference>
<feature type="transmembrane region" description="Helical" evidence="8">
    <location>
        <begin position="162"/>
        <end position="186"/>
    </location>
</feature>
<dbReference type="InterPro" id="IPR031155">
    <property type="entry name" value="DUR"/>
</dbReference>
<dbReference type="FunCoup" id="A0A0D1CFR7">
    <property type="interactions" value="119"/>
</dbReference>
<dbReference type="eggNOG" id="KOG2348">
    <property type="taxonomic scope" value="Eukaryota"/>
</dbReference>
<dbReference type="Gene3D" id="1.20.1730.10">
    <property type="entry name" value="Sodium/glucose cotransporter"/>
    <property type="match status" value="1"/>
</dbReference>
<dbReference type="InParanoid" id="A0A0D1CFR7"/>
<feature type="transmembrane region" description="Helical" evidence="8">
    <location>
        <begin position="588"/>
        <end position="607"/>
    </location>
</feature>
<feature type="transmembrane region" description="Helical" evidence="8">
    <location>
        <begin position="402"/>
        <end position="424"/>
    </location>
</feature>
<feature type="compositionally biased region" description="Polar residues" evidence="7">
    <location>
        <begin position="669"/>
        <end position="679"/>
    </location>
</feature>
<feature type="region of interest" description="Disordered" evidence="7">
    <location>
        <begin position="669"/>
        <end position="695"/>
    </location>
</feature>
<organism evidence="9 10">
    <name type="scientific">Mycosarcoma maydis</name>
    <name type="common">Corn smut fungus</name>
    <name type="synonym">Ustilago maydis</name>
    <dbReference type="NCBI Taxonomy" id="5270"/>
    <lineage>
        <taxon>Eukaryota</taxon>
        <taxon>Fungi</taxon>
        <taxon>Dikarya</taxon>
        <taxon>Basidiomycota</taxon>
        <taxon>Ustilaginomycotina</taxon>
        <taxon>Ustilaginomycetes</taxon>
        <taxon>Ustilaginales</taxon>
        <taxon>Ustilaginaceae</taxon>
        <taxon>Mycosarcoma</taxon>
    </lineage>
</organism>
<dbReference type="EMBL" id="CM003161">
    <property type="protein sequence ID" value="KIS65878.1"/>
    <property type="molecule type" value="Genomic_DNA"/>
</dbReference>
<evidence type="ECO:0000313" key="9">
    <source>
        <dbReference type="EMBL" id="KIS65878.1"/>
    </source>
</evidence>
<feature type="transmembrane region" description="Helical" evidence="8">
    <location>
        <begin position="619"/>
        <end position="641"/>
    </location>
</feature>
<gene>
    <name evidence="9" type="primary">dur3-2</name>
    <name evidence="9" type="ORF">UMAG_06253</name>
</gene>
<dbReference type="KEGG" id="uma:UMAG_06253"/>
<feature type="transmembrane region" description="Helical" evidence="8">
    <location>
        <begin position="137"/>
        <end position="156"/>
    </location>
</feature>
<dbReference type="PANTHER" id="PTHR46154:SF1">
    <property type="entry name" value="ACTIVE TRANSPORTER, PUTATIVE (AFU_ORTHOLOGUE AFUA_1G17570)-RELATED"/>
    <property type="match status" value="1"/>
</dbReference>